<dbReference type="RefSeq" id="WP_126784668.1">
    <property type="nucleotide sequence ID" value="NZ_PIQF01000002.1"/>
</dbReference>
<gene>
    <name evidence="2" type="ORF">CWI81_07400</name>
</gene>
<evidence type="ECO:0000313" key="2">
    <source>
        <dbReference type="EMBL" id="RUO75942.1"/>
    </source>
</evidence>
<evidence type="ECO:0000256" key="1">
    <source>
        <dbReference type="SAM" id="Phobius"/>
    </source>
</evidence>
<dbReference type="EMBL" id="PIQF01000002">
    <property type="protein sequence ID" value="RUO75942.1"/>
    <property type="molecule type" value="Genomic_DNA"/>
</dbReference>
<comment type="caution">
    <text evidence="2">The sequence shown here is derived from an EMBL/GenBank/DDBJ whole genome shotgun (WGS) entry which is preliminary data.</text>
</comment>
<sequence>MTAEDRAQSNLKRWLQTVLVVVAIGLLIMLMLKKGFIGDGWGWQQAEREVLLKRFNENLLLTKTEWLRRGRPSTVWLMTRDSKVEIIMNQQGWPSVENGCHELWQMLAGGRYNLVISEQPQGCSYRLNGNSDEQMFTLFYNSETGQIN</sequence>
<name>A0A432ZF14_9GAMM</name>
<accession>A0A432ZF14</accession>
<evidence type="ECO:0000313" key="3">
    <source>
        <dbReference type="Proteomes" id="UP000287908"/>
    </source>
</evidence>
<protein>
    <recommendedName>
        <fullName evidence="4">Type II secretory pathway component</fullName>
    </recommendedName>
</protein>
<reference evidence="2 3" key="1">
    <citation type="journal article" date="2011" name="Front. Microbiol.">
        <title>Genomic signatures of strain selection and enhancement in Bacillus atrophaeus var. globigii, a historical biowarfare simulant.</title>
        <authorList>
            <person name="Gibbons H.S."/>
            <person name="Broomall S.M."/>
            <person name="McNew L.A."/>
            <person name="Daligault H."/>
            <person name="Chapman C."/>
            <person name="Bruce D."/>
            <person name="Karavis M."/>
            <person name="Krepps M."/>
            <person name="McGregor P.A."/>
            <person name="Hong C."/>
            <person name="Park K.H."/>
            <person name="Akmal A."/>
            <person name="Feldman A."/>
            <person name="Lin J.S."/>
            <person name="Chang W.E."/>
            <person name="Higgs B.W."/>
            <person name="Demirev P."/>
            <person name="Lindquist J."/>
            <person name="Liem A."/>
            <person name="Fochler E."/>
            <person name="Read T.D."/>
            <person name="Tapia R."/>
            <person name="Johnson S."/>
            <person name="Bishop-Lilly K.A."/>
            <person name="Detter C."/>
            <person name="Han C."/>
            <person name="Sozhamannan S."/>
            <person name="Rosenzweig C.N."/>
            <person name="Skowronski E.W."/>
        </authorList>
    </citation>
    <scope>NUCLEOTIDE SEQUENCE [LARGE SCALE GENOMIC DNA]</scope>
    <source>
        <strain evidence="2 3">CL-SP19</strain>
    </source>
</reference>
<keyword evidence="1" id="KW-0812">Transmembrane</keyword>
<dbReference type="AlphaFoldDB" id="A0A432ZF14"/>
<keyword evidence="3" id="KW-1185">Reference proteome</keyword>
<keyword evidence="1" id="KW-0472">Membrane</keyword>
<dbReference type="OrthoDB" id="6400587at2"/>
<dbReference type="Proteomes" id="UP000287908">
    <property type="component" value="Unassembled WGS sequence"/>
</dbReference>
<proteinExistence type="predicted"/>
<organism evidence="2 3">
    <name type="scientific">Idiomarina seosinensis</name>
    <dbReference type="NCBI Taxonomy" id="281739"/>
    <lineage>
        <taxon>Bacteria</taxon>
        <taxon>Pseudomonadati</taxon>
        <taxon>Pseudomonadota</taxon>
        <taxon>Gammaproteobacteria</taxon>
        <taxon>Alteromonadales</taxon>
        <taxon>Idiomarinaceae</taxon>
        <taxon>Idiomarina</taxon>
    </lineage>
</organism>
<keyword evidence="1" id="KW-1133">Transmembrane helix</keyword>
<evidence type="ECO:0008006" key="4">
    <source>
        <dbReference type="Google" id="ProtNLM"/>
    </source>
</evidence>
<feature type="transmembrane region" description="Helical" evidence="1">
    <location>
        <begin position="14"/>
        <end position="32"/>
    </location>
</feature>